<dbReference type="RefSeq" id="WP_006879920.1">
    <property type="nucleotide sequence ID" value="NZ_AEVS01000073.1"/>
</dbReference>
<dbReference type="InterPro" id="IPR011032">
    <property type="entry name" value="GroES-like_sf"/>
</dbReference>
<dbReference type="PANTHER" id="PTHR44013">
    <property type="entry name" value="ZINC-TYPE ALCOHOL DEHYDROGENASE-LIKE PROTEIN C16A3.02C"/>
    <property type="match status" value="1"/>
</dbReference>
<dbReference type="InterPro" id="IPR020843">
    <property type="entry name" value="ER"/>
</dbReference>
<evidence type="ECO:0000259" key="1">
    <source>
        <dbReference type="SMART" id="SM00829"/>
    </source>
</evidence>
<name>E8LVP7_9VIBR</name>
<dbReference type="SUPFAM" id="SSF51735">
    <property type="entry name" value="NAD(P)-binding Rossmann-fold domains"/>
    <property type="match status" value="1"/>
</dbReference>
<dbReference type="CDD" id="cd05289">
    <property type="entry name" value="MDR_like_2"/>
    <property type="match status" value="1"/>
</dbReference>
<dbReference type="Pfam" id="PF13602">
    <property type="entry name" value="ADH_zinc_N_2"/>
    <property type="match status" value="1"/>
</dbReference>
<dbReference type="STRING" id="945543.VIBR0546_09839"/>
<reference evidence="2 3" key="1">
    <citation type="journal article" date="2012" name="Int. J. Syst. Evol. Microbiol.">
        <title>Vibrio caribbeanicus sp. nov., isolated from the marine sponge Scleritoderma cyanea.</title>
        <authorList>
            <person name="Hoffmann M."/>
            <person name="Monday S.R."/>
            <person name="Allard M.W."/>
            <person name="Strain E.A."/>
            <person name="Whittaker P."/>
            <person name="Naum M."/>
            <person name="McCarthy P.J."/>
            <person name="Lopez J.V."/>
            <person name="Fischer M."/>
            <person name="Brown E.W."/>
        </authorList>
    </citation>
    <scope>NUCLEOTIDE SEQUENCE [LARGE SCALE GENOMIC DNA]</scope>
    <source>
        <strain evidence="2 3">LMG 20546</strain>
    </source>
</reference>
<feature type="domain" description="Enoyl reductase (ER)" evidence="1">
    <location>
        <begin position="10"/>
        <end position="306"/>
    </location>
</feature>
<dbReference type="PANTHER" id="PTHR44013:SF1">
    <property type="entry name" value="ZINC-TYPE ALCOHOL DEHYDROGENASE-LIKE PROTEIN C16A3.02C"/>
    <property type="match status" value="1"/>
</dbReference>
<evidence type="ECO:0000313" key="2">
    <source>
        <dbReference type="EMBL" id="EGA65153.1"/>
    </source>
</evidence>
<dbReference type="InterPro" id="IPR013154">
    <property type="entry name" value="ADH-like_N"/>
</dbReference>
<dbReference type="InterPro" id="IPR052733">
    <property type="entry name" value="Chloroplast_QOR"/>
</dbReference>
<gene>
    <name evidence="2" type="ORF">VIBR0546_09839</name>
</gene>
<sequence>MKAAFIKQYGDVETLQLGQLPKPEPERNQVLIRVAASAVNPVDFHLRNGMMADTGTHTLPLVLGWDCSGVVEQVGEGVDSLQVGDKVLAFTPISEQGTNAEFVAVDAELVVEKPAELSFVEAAALPLAAVTAWQGLHRHGRLAQGKTVLIHNASGAVGSYAVQIAKAAGAYVVATASATKLDYVTSLGADEVFNERDLEWQSSNQYDVAYVAKPGIELLAESACCVKSGGSIVSTFDEIAEQQVATHGISFTRMWVENSATDLEQLVQLVKEKAVKIPIDSVYPLEEIQTAHLRSEQHKAVGKIVLVVDPLLKY</sequence>
<evidence type="ECO:0000313" key="3">
    <source>
        <dbReference type="Proteomes" id="UP000004371"/>
    </source>
</evidence>
<dbReference type="SMART" id="SM00829">
    <property type="entry name" value="PKS_ER"/>
    <property type="match status" value="1"/>
</dbReference>
<dbReference type="Proteomes" id="UP000004371">
    <property type="component" value="Unassembled WGS sequence"/>
</dbReference>
<dbReference type="GO" id="GO:0016491">
    <property type="term" value="F:oxidoreductase activity"/>
    <property type="evidence" value="ECO:0007669"/>
    <property type="project" value="InterPro"/>
</dbReference>
<dbReference type="SUPFAM" id="SSF50129">
    <property type="entry name" value="GroES-like"/>
    <property type="match status" value="1"/>
</dbReference>
<dbReference type="Pfam" id="PF08240">
    <property type="entry name" value="ADH_N"/>
    <property type="match status" value="1"/>
</dbReference>
<dbReference type="Gene3D" id="3.40.50.720">
    <property type="entry name" value="NAD(P)-binding Rossmann-like Domain"/>
    <property type="match status" value="1"/>
</dbReference>
<dbReference type="EMBL" id="AEVS01000073">
    <property type="protein sequence ID" value="EGA65153.1"/>
    <property type="molecule type" value="Genomic_DNA"/>
</dbReference>
<dbReference type="Gene3D" id="3.90.180.10">
    <property type="entry name" value="Medium-chain alcohol dehydrogenases, catalytic domain"/>
    <property type="match status" value="1"/>
</dbReference>
<comment type="caution">
    <text evidence="2">The sequence shown here is derived from an EMBL/GenBank/DDBJ whole genome shotgun (WGS) entry which is preliminary data.</text>
</comment>
<dbReference type="eggNOG" id="COG0604">
    <property type="taxonomic scope" value="Bacteria"/>
</dbReference>
<dbReference type="OrthoDB" id="9785812at2"/>
<organism evidence="2 3">
    <name type="scientific">Vibrio brasiliensis LMG 20546</name>
    <dbReference type="NCBI Taxonomy" id="945543"/>
    <lineage>
        <taxon>Bacteria</taxon>
        <taxon>Pseudomonadati</taxon>
        <taxon>Pseudomonadota</taxon>
        <taxon>Gammaproteobacteria</taxon>
        <taxon>Vibrionales</taxon>
        <taxon>Vibrionaceae</taxon>
        <taxon>Vibrio</taxon>
        <taxon>Vibrio oreintalis group</taxon>
    </lineage>
</organism>
<dbReference type="AlphaFoldDB" id="E8LVP7"/>
<proteinExistence type="predicted"/>
<accession>E8LVP7</accession>
<protein>
    <submittedName>
        <fullName evidence="2">Alcohol dehydrogenase GroES-like protein</fullName>
    </submittedName>
</protein>
<keyword evidence="3" id="KW-1185">Reference proteome</keyword>
<dbReference type="InterPro" id="IPR036291">
    <property type="entry name" value="NAD(P)-bd_dom_sf"/>
</dbReference>